<keyword evidence="2" id="KW-1185">Reference proteome</keyword>
<protein>
    <submittedName>
        <fullName evidence="1">Uncharacterized protein</fullName>
    </submittedName>
</protein>
<comment type="caution">
    <text evidence="1">The sequence shown here is derived from an EMBL/GenBank/DDBJ whole genome shotgun (WGS) entry which is preliminary data.</text>
</comment>
<name>A0A561WHW8_9ACTN</name>
<reference evidence="1 2" key="1">
    <citation type="submission" date="2019-06" db="EMBL/GenBank/DDBJ databases">
        <title>Sequencing the genomes of 1000 actinobacteria strains.</title>
        <authorList>
            <person name="Klenk H.-P."/>
        </authorList>
    </citation>
    <scope>NUCLEOTIDE SEQUENCE [LARGE SCALE GENOMIC DNA]</scope>
    <source>
        <strain evidence="1 2">DSM 102131</strain>
    </source>
</reference>
<dbReference type="EMBL" id="VIXA01000002">
    <property type="protein sequence ID" value="TWG23458.1"/>
    <property type="molecule type" value="Genomic_DNA"/>
</dbReference>
<evidence type="ECO:0000313" key="2">
    <source>
        <dbReference type="Proteomes" id="UP000319927"/>
    </source>
</evidence>
<proteinExistence type="predicted"/>
<gene>
    <name evidence="1" type="ORF">FHX75_122010</name>
</gene>
<organism evidence="1 2">
    <name type="scientific">Micromonospora palomenae</name>
    <dbReference type="NCBI Taxonomy" id="1461247"/>
    <lineage>
        <taxon>Bacteria</taxon>
        <taxon>Bacillati</taxon>
        <taxon>Actinomycetota</taxon>
        <taxon>Actinomycetes</taxon>
        <taxon>Micromonosporales</taxon>
        <taxon>Micromonosporaceae</taxon>
        <taxon>Micromonospora</taxon>
    </lineage>
</organism>
<evidence type="ECO:0000313" key="1">
    <source>
        <dbReference type="EMBL" id="TWG23458.1"/>
    </source>
</evidence>
<sequence>MIPLRYGQNNFGHSTKVKNVEMDLFDRVDLLKIEAVK</sequence>
<dbReference type="Proteomes" id="UP000319927">
    <property type="component" value="Unassembled WGS sequence"/>
</dbReference>
<accession>A0A561WHW8</accession>
<dbReference type="AlphaFoldDB" id="A0A561WHW8"/>